<reference evidence="1 2" key="1">
    <citation type="submission" date="2018-06" db="EMBL/GenBank/DDBJ databases">
        <title>Extensive metabolic versatility and redundancy in microbially diverse, dynamic hydrothermal sediments.</title>
        <authorList>
            <person name="Dombrowski N."/>
            <person name="Teske A."/>
            <person name="Baker B.J."/>
        </authorList>
    </citation>
    <scope>NUCLEOTIDE SEQUENCE [LARGE SCALE GENOMIC DNA]</scope>
    <source>
        <strain evidence="1">B3_G15</strain>
    </source>
</reference>
<dbReference type="InterPro" id="IPR036655">
    <property type="entry name" value="MtmB_sf"/>
</dbReference>
<dbReference type="Pfam" id="PF05369">
    <property type="entry name" value="MtmB"/>
    <property type="match status" value="1"/>
</dbReference>
<evidence type="ECO:0000313" key="1">
    <source>
        <dbReference type="EMBL" id="RLE11308.1"/>
    </source>
</evidence>
<dbReference type="Proteomes" id="UP000280417">
    <property type="component" value="Unassembled WGS sequence"/>
</dbReference>
<dbReference type="GO" id="GO:0032259">
    <property type="term" value="P:methylation"/>
    <property type="evidence" value="ECO:0007669"/>
    <property type="project" value="InterPro"/>
</dbReference>
<dbReference type="GO" id="GO:0008168">
    <property type="term" value="F:methyltransferase activity"/>
    <property type="evidence" value="ECO:0007669"/>
    <property type="project" value="InterPro"/>
</dbReference>
<proteinExistence type="predicted"/>
<dbReference type="EMBL" id="QMQA01000264">
    <property type="protein sequence ID" value="RLE11308.1"/>
    <property type="molecule type" value="Genomic_DNA"/>
</dbReference>
<dbReference type="AlphaFoldDB" id="A0A662D8X1"/>
<sequence length="187" mass="20660">MKVDYERLKRTAFLLHAPYVRGGLYGPLLRGYAGGPGGTAIVLVAHHFLWLCFFQAQRHNAFPIHINYMCNTDRMLLWLLSVSGQALARNTHLVSASNAFMASGPCTEMVIYELAAHSIISTVSGWHLNPAAVARNRHTEHATGMEARIHAEIGHATAGSGITQQEANFIVDKLLEKYENRLSNPPI</sequence>
<name>A0A662D8X1_UNCAE</name>
<accession>A0A662D8X1</accession>
<dbReference type="InterPro" id="IPR008031">
    <property type="entry name" value="MtmB_MeTrfase"/>
</dbReference>
<dbReference type="SUPFAM" id="SSF75098">
    <property type="entry name" value="Monomethylamine methyltransferase MtmB"/>
    <property type="match status" value="1"/>
</dbReference>
<comment type="caution">
    <text evidence="1">The sequence shown here is derived from an EMBL/GenBank/DDBJ whole genome shotgun (WGS) entry which is preliminary data.</text>
</comment>
<protein>
    <submittedName>
        <fullName evidence="1">Uncharacterized protein</fullName>
    </submittedName>
</protein>
<organism evidence="1 2">
    <name type="scientific">Aerophobetes bacterium</name>
    <dbReference type="NCBI Taxonomy" id="2030807"/>
    <lineage>
        <taxon>Bacteria</taxon>
        <taxon>Candidatus Aerophobota</taxon>
    </lineage>
</organism>
<dbReference type="Gene3D" id="3.20.20.460">
    <property type="entry name" value="Monomethylamine methyltransferase MtmB"/>
    <property type="match status" value="1"/>
</dbReference>
<gene>
    <name evidence="1" type="ORF">DRJ04_08295</name>
</gene>
<evidence type="ECO:0000313" key="2">
    <source>
        <dbReference type="Proteomes" id="UP000280417"/>
    </source>
</evidence>
<feature type="non-terminal residue" evidence="1">
    <location>
        <position position="187"/>
    </location>
</feature>